<dbReference type="InterPro" id="IPR047249">
    <property type="entry name" value="BRCT_p53bp1-like_rpt1"/>
</dbReference>
<feature type="compositionally biased region" description="Polar residues" evidence="4">
    <location>
        <begin position="725"/>
        <end position="741"/>
    </location>
</feature>
<feature type="region of interest" description="Disordered" evidence="4">
    <location>
        <begin position="295"/>
        <end position="317"/>
    </location>
</feature>
<feature type="compositionally biased region" description="Polar residues" evidence="4">
    <location>
        <begin position="295"/>
        <end position="311"/>
    </location>
</feature>
<dbReference type="EMBL" id="MU253887">
    <property type="protein sequence ID" value="KAG9244743.1"/>
    <property type="molecule type" value="Genomic_DNA"/>
</dbReference>
<evidence type="ECO:0000259" key="5">
    <source>
        <dbReference type="PROSITE" id="PS50172"/>
    </source>
</evidence>
<dbReference type="GO" id="GO:0005634">
    <property type="term" value="C:nucleus"/>
    <property type="evidence" value="ECO:0007669"/>
    <property type="project" value="UniProtKB-SubCell"/>
</dbReference>
<dbReference type="PANTHER" id="PTHR15321">
    <property type="entry name" value="TUMOR SUPPRESSOR P53-BINDING PROTEIN 1"/>
    <property type="match status" value="1"/>
</dbReference>
<feature type="region of interest" description="Disordered" evidence="4">
    <location>
        <begin position="1031"/>
        <end position="1055"/>
    </location>
</feature>
<keyword evidence="7" id="KW-1185">Reference proteome</keyword>
<organism evidence="6 7">
    <name type="scientific">Calycina marina</name>
    <dbReference type="NCBI Taxonomy" id="1763456"/>
    <lineage>
        <taxon>Eukaryota</taxon>
        <taxon>Fungi</taxon>
        <taxon>Dikarya</taxon>
        <taxon>Ascomycota</taxon>
        <taxon>Pezizomycotina</taxon>
        <taxon>Leotiomycetes</taxon>
        <taxon>Helotiales</taxon>
        <taxon>Pezizellaceae</taxon>
        <taxon>Calycina</taxon>
    </lineage>
</organism>
<comment type="caution">
    <text evidence="6">The sequence shown here is derived from an EMBL/GenBank/DDBJ whole genome shotgun (WGS) entry which is preliminary data.</text>
</comment>
<dbReference type="Gene3D" id="3.40.50.10190">
    <property type="entry name" value="BRCT domain"/>
    <property type="match status" value="1"/>
</dbReference>
<name>A0A9P7Z4H8_9HELO</name>
<feature type="compositionally biased region" description="Basic and acidic residues" evidence="4">
    <location>
        <begin position="396"/>
        <end position="411"/>
    </location>
</feature>
<dbReference type="SUPFAM" id="SSF52113">
    <property type="entry name" value="BRCT domain"/>
    <property type="match status" value="1"/>
</dbReference>
<evidence type="ECO:0000313" key="6">
    <source>
        <dbReference type="EMBL" id="KAG9244743.1"/>
    </source>
</evidence>
<dbReference type="SMART" id="SM00292">
    <property type="entry name" value="BRCT"/>
    <property type="match status" value="1"/>
</dbReference>
<dbReference type="PANTHER" id="PTHR15321:SF3">
    <property type="entry name" value="TP53-BINDING PROTEIN 1"/>
    <property type="match status" value="1"/>
</dbReference>
<protein>
    <recommendedName>
        <fullName evidence="5">BRCT domain-containing protein</fullName>
    </recommendedName>
</protein>
<keyword evidence="2" id="KW-0227">DNA damage</keyword>
<feature type="compositionally biased region" description="Basic and acidic residues" evidence="4">
    <location>
        <begin position="48"/>
        <end position="66"/>
    </location>
</feature>
<dbReference type="AlphaFoldDB" id="A0A9P7Z4H8"/>
<feature type="region of interest" description="Disordered" evidence="4">
    <location>
        <begin position="589"/>
        <end position="608"/>
    </location>
</feature>
<comment type="subcellular location">
    <subcellularLocation>
        <location evidence="1">Nucleus</location>
    </subcellularLocation>
</comment>
<dbReference type="InterPro" id="IPR001357">
    <property type="entry name" value="BRCT_dom"/>
</dbReference>
<evidence type="ECO:0000313" key="7">
    <source>
        <dbReference type="Proteomes" id="UP000887226"/>
    </source>
</evidence>
<feature type="region of interest" description="Disordered" evidence="4">
    <location>
        <begin position="396"/>
        <end position="430"/>
    </location>
</feature>
<dbReference type="GO" id="GO:0045944">
    <property type="term" value="P:positive regulation of transcription by RNA polymerase II"/>
    <property type="evidence" value="ECO:0007669"/>
    <property type="project" value="TreeGrafter"/>
</dbReference>
<proteinExistence type="predicted"/>
<accession>A0A9P7Z4H8</accession>
<keyword evidence="3" id="KW-0539">Nucleus</keyword>
<feature type="compositionally biased region" description="Polar residues" evidence="4">
    <location>
        <begin position="95"/>
        <end position="105"/>
    </location>
</feature>
<feature type="compositionally biased region" description="Low complexity" evidence="4">
    <location>
        <begin position="790"/>
        <end position="800"/>
    </location>
</feature>
<dbReference type="InterPro" id="IPR047252">
    <property type="entry name" value="TP53BP1-like"/>
</dbReference>
<evidence type="ECO:0000256" key="1">
    <source>
        <dbReference type="ARBA" id="ARBA00004123"/>
    </source>
</evidence>
<gene>
    <name evidence="6" type="ORF">BJ878DRAFT_479890</name>
</gene>
<dbReference type="InterPro" id="IPR036420">
    <property type="entry name" value="BRCT_dom_sf"/>
</dbReference>
<feature type="compositionally biased region" description="Polar residues" evidence="4">
    <location>
        <begin position="32"/>
        <end position="44"/>
    </location>
</feature>
<reference evidence="6" key="1">
    <citation type="journal article" date="2021" name="IMA Fungus">
        <title>Genomic characterization of three marine fungi, including Emericellopsis atlantica sp. nov. with signatures of a generalist lifestyle and marine biomass degradation.</title>
        <authorList>
            <person name="Hagestad O.C."/>
            <person name="Hou L."/>
            <person name="Andersen J.H."/>
            <person name="Hansen E.H."/>
            <person name="Altermark B."/>
            <person name="Li C."/>
            <person name="Kuhnert E."/>
            <person name="Cox R.J."/>
            <person name="Crous P.W."/>
            <person name="Spatafora J.W."/>
            <person name="Lail K."/>
            <person name="Amirebrahimi M."/>
            <person name="Lipzen A."/>
            <person name="Pangilinan J."/>
            <person name="Andreopoulos W."/>
            <person name="Hayes R.D."/>
            <person name="Ng V."/>
            <person name="Grigoriev I.V."/>
            <person name="Jackson S.A."/>
            <person name="Sutton T.D.S."/>
            <person name="Dobson A.D.W."/>
            <person name="Rama T."/>
        </authorList>
    </citation>
    <scope>NUCLEOTIDE SEQUENCE</scope>
    <source>
        <strain evidence="6">TRa3180A</strain>
    </source>
</reference>
<dbReference type="GO" id="GO:0042393">
    <property type="term" value="F:histone binding"/>
    <property type="evidence" value="ECO:0007669"/>
    <property type="project" value="TreeGrafter"/>
</dbReference>
<dbReference type="OrthoDB" id="129353at2759"/>
<feature type="region of interest" description="Disordered" evidence="4">
    <location>
        <begin position="658"/>
        <end position="677"/>
    </location>
</feature>
<dbReference type="Proteomes" id="UP000887226">
    <property type="component" value="Unassembled WGS sequence"/>
</dbReference>
<feature type="region of interest" description="Disordered" evidence="4">
    <location>
        <begin position="689"/>
        <end position="808"/>
    </location>
</feature>
<evidence type="ECO:0000256" key="4">
    <source>
        <dbReference type="SAM" id="MobiDB-lite"/>
    </source>
</evidence>
<feature type="compositionally biased region" description="Basic and acidic residues" evidence="4">
    <location>
        <begin position="7"/>
        <end position="19"/>
    </location>
</feature>
<dbReference type="GO" id="GO:0000077">
    <property type="term" value="P:DNA damage checkpoint signaling"/>
    <property type="evidence" value="ECO:0007669"/>
    <property type="project" value="TreeGrafter"/>
</dbReference>
<feature type="domain" description="BRCT" evidence="5">
    <location>
        <begin position="811"/>
        <end position="925"/>
    </location>
</feature>
<feature type="compositionally biased region" description="Low complexity" evidence="4">
    <location>
        <begin position="705"/>
        <end position="714"/>
    </location>
</feature>
<evidence type="ECO:0000256" key="2">
    <source>
        <dbReference type="ARBA" id="ARBA00022763"/>
    </source>
</evidence>
<dbReference type="CDD" id="cd17745">
    <property type="entry name" value="BRCT_p53bp1_rpt1"/>
    <property type="match status" value="1"/>
</dbReference>
<evidence type="ECO:0000256" key="3">
    <source>
        <dbReference type="ARBA" id="ARBA00023242"/>
    </source>
</evidence>
<feature type="compositionally biased region" description="Polar residues" evidence="4">
    <location>
        <begin position="172"/>
        <end position="182"/>
    </location>
</feature>
<dbReference type="PROSITE" id="PS50172">
    <property type="entry name" value="BRCT"/>
    <property type="match status" value="1"/>
</dbReference>
<sequence>MANSWKAAEKTALKGKNEEPDTQQCEAMMNVFLSSSPVHPQSQAEPAAEYHESAEEDGDHQIDETHSGPASHLGFKPKHAPSAPSNLRAELLLSDNDQVQQQTKATVPPQVKGLEPKNGTSKDAQHAEQTDLPQEGFLLHKADSSHAPNMSYKGELNIDGESDSELDDHRSTMSATQANSESVYEHFPLHKSTNSAKDRPTASASKAHQHHSATDSTAKTYGKDDIGHVTFSPFRARDTDKDDDELSQDQSFTPVVVADSTPAKSCDPRTPAPAINPFLQRGSVLKGHEMFGATQPSSIVRNLPSGASSRPSPDVYNGFPSPIKGVFSPQLPSSPLQRRVDASLRTLLRSKSMEEPELPLRISEASQTSDSARFASSFPPNLELRPYVPMQHSQEQRIKEPSPGFEDHISENDDSEPESNMTIERRMKRSSALKKIEREIAEVSMRRADVEVPSTGRKHRERSELESCIAQCSGLDAWGTQSQTQNQSQNQIHDIIADSQKSQKVVELPAFSTEETHTPQSQSERNREVLPETKAFDAGVIPETSPPSSGGTKLLPMGDIAHLSFTESQEIDVPGFTQDLEFEQLMNPFSSQPEEKASRRSPLTNRSVQGACAPERGIGLDFKDHFYIEMPAQTVSAAEPVGSGDPVEAVEPVEAVKSAKSMELQEPPSEKTDEFSSFMGTIDIAARGSRKSKESLVTYQKSAQKPITRTSTPRRSSRAKPKISTAVSASRSSKIGSMSAQSTPLSSVPPSLPGTFSNSPSVNIKNKNSTKRKSTIAQSEPTRASKRKSTAASTRDSSADPLAGPALRKDELPGLFQNMAFAISYVKKSNQKAKTVVTKEISTNGGHILEDGFGLLFEAPNSRTPGLSLSELGLSIGFVALIADEHSRKVKFMEALALGLPCLSPRWIEACVSAGRLLSWAPFLLCAGYSTYLDAVRSRNLKAYPADEGCFVEIFAQREVLLDGRSILLVAGKGSATEAKKPYVFLTRVLGPSKLDQVADYDLAKQKLVEAEARGESYDIVYVDNEKTANSSIYGPGPGGPKKRKSRVSEARTSAPKRVRLMTDEVVIQSLIVNQLLDQ</sequence>
<feature type="compositionally biased region" description="Polar residues" evidence="4">
    <location>
        <begin position="754"/>
        <end position="767"/>
    </location>
</feature>
<feature type="region of interest" description="Disordered" evidence="4">
    <location>
        <begin position="1"/>
        <end position="275"/>
    </location>
</feature>